<protein>
    <submittedName>
        <fullName evidence="3">Uncharacterized protein</fullName>
    </submittedName>
</protein>
<evidence type="ECO:0000256" key="1">
    <source>
        <dbReference type="ARBA" id="ARBA00022614"/>
    </source>
</evidence>
<gene>
    <name evidence="3" type="ORF">MG293_020853</name>
</gene>
<keyword evidence="2" id="KW-0677">Repeat</keyword>
<proteinExistence type="predicted"/>
<dbReference type="EMBL" id="JAKZEL010000029">
    <property type="protein sequence ID" value="KAI4529179.1"/>
    <property type="molecule type" value="Genomic_DNA"/>
</dbReference>
<name>A0AAD4XZ63_OVIAM</name>
<reference evidence="3" key="1">
    <citation type="submission" date="2022-03" db="EMBL/GenBank/DDBJ databases">
        <title>Genomic analyses of argali, domestic sheep and their hybrids provide insights into chromosomal evolution, heterosis and genetic basis of agronomic traits.</title>
        <authorList>
            <person name="Li M."/>
        </authorList>
    </citation>
    <scope>NUCLEOTIDE SEQUENCE</scope>
    <source>
        <strain evidence="3">CAU-MHL-2022a</strain>
        <tissue evidence="3">Skin</tissue>
    </source>
</reference>
<dbReference type="Proteomes" id="UP001214576">
    <property type="component" value="Unassembled WGS sequence"/>
</dbReference>
<keyword evidence="1" id="KW-0433">Leucine-rich repeat</keyword>
<evidence type="ECO:0000313" key="4">
    <source>
        <dbReference type="Proteomes" id="UP001214576"/>
    </source>
</evidence>
<dbReference type="SUPFAM" id="SSF52047">
    <property type="entry name" value="RNI-like"/>
    <property type="match status" value="1"/>
</dbReference>
<evidence type="ECO:0000256" key="2">
    <source>
        <dbReference type="ARBA" id="ARBA00022737"/>
    </source>
</evidence>
<organism evidence="3 4">
    <name type="scientific">Ovis ammon polii</name>
    <dbReference type="NCBI Taxonomy" id="230172"/>
    <lineage>
        <taxon>Eukaryota</taxon>
        <taxon>Metazoa</taxon>
        <taxon>Chordata</taxon>
        <taxon>Craniata</taxon>
        <taxon>Vertebrata</taxon>
        <taxon>Euteleostomi</taxon>
        <taxon>Mammalia</taxon>
        <taxon>Eutheria</taxon>
        <taxon>Laurasiatheria</taxon>
        <taxon>Artiodactyla</taxon>
        <taxon>Ruminantia</taxon>
        <taxon>Pecora</taxon>
        <taxon>Bovidae</taxon>
        <taxon>Caprinae</taxon>
        <taxon>Ovis</taxon>
    </lineage>
</organism>
<dbReference type="PANTHER" id="PTHR14224:SF24">
    <property type="entry name" value="MELANOMA ANTIGEN PREFERENTIALLY EXPRESSED IN TUMORS"/>
    <property type="match status" value="1"/>
</dbReference>
<keyword evidence="4" id="KW-1185">Reference proteome</keyword>
<dbReference type="AlphaFoldDB" id="A0AAD4XZ63"/>
<dbReference type="InterPro" id="IPR032675">
    <property type="entry name" value="LRR_dom_sf"/>
</dbReference>
<dbReference type="InterPro" id="IPR050694">
    <property type="entry name" value="LRRC14/PRAME"/>
</dbReference>
<dbReference type="PANTHER" id="PTHR14224">
    <property type="entry name" value="SIMILAR TO PREFERENTIALLY EXPRESSED ANTIGEN IN MELANOMA-LIKE 3"/>
    <property type="match status" value="1"/>
</dbReference>
<sequence length="101" mass="11051">MVFGHRLVTASLASAFSRDHVDLDLGECGLMNSQLTAFLPSLSTCSQLTTFRFCGNPISMAMLESLLHHTVGLSKLSLMLYPAPIESYEDVHSNLHLSLLV</sequence>
<accession>A0AAD4XZ63</accession>
<evidence type="ECO:0000313" key="3">
    <source>
        <dbReference type="EMBL" id="KAI4529179.1"/>
    </source>
</evidence>
<dbReference type="Gene3D" id="3.80.10.10">
    <property type="entry name" value="Ribonuclease Inhibitor"/>
    <property type="match status" value="1"/>
</dbReference>
<dbReference type="GO" id="GO:0005737">
    <property type="term" value="C:cytoplasm"/>
    <property type="evidence" value="ECO:0007669"/>
    <property type="project" value="TreeGrafter"/>
</dbReference>
<comment type="caution">
    <text evidence="3">The sequence shown here is derived from an EMBL/GenBank/DDBJ whole genome shotgun (WGS) entry which is preliminary data.</text>
</comment>